<keyword evidence="3" id="KW-0560">Oxidoreductase</keyword>
<evidence type="ECO:0000256" key="3">
    <source>
        <dbReference type="ARBA" id="ARBA00023002"/>
    </source>
</evidence>
<keyword evidence="6" id="KW-1185">Reference proteome</keyword>
<dbReference type="InterPro" id="IPR050097">
    <property type="entry name" value="Ferredoxin-NADP_redctase_2"/>
</dbReference>
<dbReference type="Gene3D" id="3.50.50.60">
    <property type="entry name" value="FAD/NAD(P)-binding domain"/>
    <property type="match status" value="2"/>
</dbReference>
<feature type="region of interest" description="Disordered" evidence="4">
    <location>
        <begin position="1"/>
        <end position="21"/>
    </location>
</feature>
<evidence type="ECO:0000256" key="1">
    <source>
        <dbReference type="ARBA" id="ARBA00009333"/>
    </source>
</evidence>
<evidence type="ECO:0000256" key="4">
    <source>
        <dbReference type="SAM" id="MobiDB-lite"/>
    </source>
</evidence>
<name>A0A4S8MLB0_DENBC</name>
<gene>
    <name evidence="5" type="ORF">K435DRAFT_817262</name>
</gene>
<dbReference type="GO" id="GO:0016491">
    <property type="term" value="F:oxidoreductase activity"/>
    <property type="evidence" value="ECO:0007669"/>
    <property type="project" value="UniProtKB-KW"/>
</dbReference>
<organism evidence="5 6">
    <name type="scientific">Dendrothele bispora (strain CBS 962.96)</name>
    <dbReference type="NCBI Taxonomy" id="1314807"/>
    <lineage>
        <taxon>Eukaryota</taxon>
        <taxon>Fungi</taxon>
        <taxon>Dikarya</taxon>
        <taxon>Basidiomycota</taxon>
        <taxon>Agaricomycotina</taxon>
        <taxon>Agaricomycetes</taxon>
        <taxon>Agaricomycetidae</taxon>
        <taxon>Agaricales</taxon>
        <taxon>Agaricales incertae sedis</taxon>
        <taxon>Dendrothele</taxon>
    </lineage>
</organism>
<keyword evidence="2" id="KW-0285">Flavoprotein</keyword>
<dbReference type="GO" id="GO:0097237">
    <property type="term" value="P:cellular response to toxic substance"/>
    <property type="evidence" value="ECO:0007669"/>
    <property type="project" value="UniProtKB-ARBA"/>
</dbReference>
<evidence type="ECO:0000256" key="2">
    <source>
        <dbReference type="ARBA" id="ARBA00022630"/>
    </source>
</evidence>
<dbReference type="InterPro" id="IPR036188">
    <property type="entry name" value="FAD/NAD-bd_sf"/>
</dbReference>
<dbReference type="SUPFAM" id="SSF51905">
    <property type="entry name" value="FAD/NAD(P)-binding domain"/>
    <property type="match status" value="2"/>
</dbReference>
<feature type="compositionally biased region" description="Basic residues" evidence="4">
    <location>
        <begin position="1"/>
        <end position="16"/>
    </location>
</feature>
<accession>A0A4S8MLB0</accession>
<proteinExistence type="inferred from homology"/>
<dbReference type="OrthoDB" id="371245at2759"/>
<evidence type="ECO:0000313" key="6">
    <source>
        <dbReference type="Proteomes" id="UP000297245"/>
    </source>
</evidence>
<evidence type="ECO:0000313" key="5">
    <source>
        <dbReference type="EMBL" id="THV03411.1"/>
    </source>
</evidence>
<dbReference type="EMBL" id="ML179067">
    <property type="protein sequence ID" value="THV03411.1"/>
    <property type="molecule type" value="Genomic_DNA"/>
</dbReference>
<evidence type="ECO:0008006" key="7">
    <source>
        <dbReference type="Google" id="ProtNLM"/>
    </source>
</evidence>
<comment type="similarity">
    <text evidence="1">Belongs to the class-II pyridine nucleotide-disulfide oxidoreductase family.</text>
</comment>
<reference evidence="5 6" key="1">
    <citation type="journal article" date="2019" name="Nat. Ecol. Evol.">
        <title>Megaphylogeny resolves global patterns of mushroom evolution.</title>
        <authorList>
            <person name="Varga T."/>
            <person name="Krizsan K."/>
            <person name="Foldi C."/>
            <person name="Dima B."/>
            <person name="Sanchez-Garcia M."/>
            <person name="Sanchez-Ramirez S."/>
            <person name="Szollosi G.J."/>
            <person name="Szarkandi J.G."/>
            <person name="Papp V."/>
            <person name="Albert L."/>
            <person name="Andreopoulos W."/>
            <person name="Angelini C."/>
            <person name="Antonin V."/>
            <person name="Barry K.W."/>
            <person name="Bougher N.L."/>
            <person name="Buchanan P."/>
            <person name="Buyck B."/>
            <person name="Bense V."/>
            <person name="Catcheside P."/>
            <person name="Chovatia M."/>
            <person name="Cooper J."/>
            <person name="Damon W."/>
            <person name="Desjardin D."/>
            <person name="Finy P."/>
            <person name="Geml J."/>
            <person name="Haridas S."/>
            <person name="Hughes K."/>
            <person name="Justo A."/>
            <person name="Karasinski D."/>
            <person name="Kautmanova I."/>
            <person name="Kiss B."/>
            <person name="Kocsube S."/>
            <person name="Kotiranta H."/>
            <person name="LaButti K.M."/>
            <person name="Lechner B.E."/>
            <person name="Liimatainen K."/>
            <person name="Lipzen A."/>
            <person name="Lukacs Z."/>
            <person name="Mihaltcheva S."/>
            <person name="Morgado L.N."/>
            <person name="Niskanen T."/>
            <person name="Noordeloos M.E."/>
            <person name="Ohm R.A."/>
            <person name="Ortiz-Santana B."/>
            <person name="Ovrebo C."/>
            <person name="Racz N."/>
            <person name="Riley R."/>
            <person name="Savchenko A."/>
            <person name="Shiryaev A."/>
            <person name="Soop K."/>
            <person name="Spirin V."/>
            <person name="Szebenyi C."/>
            <person name="Tomsovsky M."/>
            <person name="Tulloss R.E."/>
            <person name="Uehling J."/>
            <person name="Grigoriev I.V."/>
            <person name="Vagvolgyi C."/>
            <person name="Papp T."/>
            <person name="Martin F.M."/>
            <person name="Miettinen O."/>
            <person name="Hibbett D.S."/>
            <person name="Nagy L.G."/>
        </authorList>
    </citation>
    <scope>NUCLEOTIDE SEQUENCE [LARGE SCALE GENOMIC DNA]</scope>
    <source>
        <strain evidence="5 6">CBS 962.96</strain>
    </source>
</reference>
<dbReference type="PANTHER" id="PTHR48105">
    <property type="entry name" value="THIOREDOXIN REDUCTASE 1-RELATED-RELATED"/>
    <property type="match status" value="1"/>
</dbReference>
<dbReference type="Proteomes" id="UP000297245">
    <property type="component" value="Unassembled WGS sequence"/>
</dbReference>
<protein>
    <recommendedName>
        <fullName evidence="7">FAD/NAD(P)-binding domain-containing protein</fullName>
    </recommendedName>
</protein>
<sequence length="273" mass="30020">MHSKSARCTPKKRKKSGNTDEFGCIGSQPPIYLAQVDLDSVLFEGFMGNGFAAVKNFHGFPTGIPSFELMDKFHEQSLRFGTGIITETISKIDLFTPFEDEEAETADTVIVATGEEAYWQSVISAHAVCDGSVPILRNKPLAVIGGGDAAIGEATCTSNVTKYGSRTYVHVLVRRNELRASRSMAKRLMNHPKILLKNLRIEDVQAGEEKDLTVNGLFYAPGIPHRRSFRTQLQTNPDGYIVTRYRQAITSVGSGCMAALEAERLIAEKEMGE</sequence>
<dbReference type="AlphaFoldDB" id="A0A4S8MLB0"/>